<evidence type="ECO:0000259" key="1">
    <source>
        <dbReference type="Pfam" id="PF25000"/>
    </source>
</evidence>
<name>A0ABP7HSY0_9ACTN</name>
<dbReference type="Gene3D" id="3.40.50.300">
    <property type="entry name" value="P-loop containing nucleotide triphosphate hydrolases"/>
    <property type="match status" value="1"/>
</dbReference>
<dbReference type="SUPFAM" id="SSF48452">
    <property type="entry name" value="TPR-like"/>
    <property type="match status" value="4"/>
</dbReference>
<proteinExistence type="predicted"/>
<dbReference type="InterPro" id="IPR053137">
    <property type="entry name" value="NLR-like"/>
</dbReference>
<dbReference type="InterPro" id="IPR011990">
    <property type="entry name" value="TPR-like_helical_dom_sf"/>
</dbReference>
<dbReference type="NCBIfam" id="NF040586">
    <property type="entry name" value="FxSxx_TPR"/>
    <property type="match status" value="1"/>
</dbReference>
<dbReference type="SUPFAM" id="SSF52540">
    <property type="entry name" value="P-loop containing nucleoside triphosphate hydrolases"/>
    <property type="match status" value="1"/>
</dbReference>
<evidence type="ECO:0000313" key="3">
    <source>
        <dbReference type="Proteomes" id="UP001500888"/>
    </source>
</evidence>
<gene>
    <name evidence="2" type="ORF">GCM10022226_20890</name>
</gene>
<dbReference type="PANTHER" id="PTHR46082">
    <property type="entry name" value="ATP/GTP-BINDING PROTEIN-RELATED"/>
    <property type="match status" value="1"/>
</dbReference>
<dbReference type="Proteomes" id="UP001500888">
    <property type="component" value="Unassembled WGS sequence"/>
</dbReference>
<organism evidence="2 3">
    <name type="scientific">Sphaerisporangium flaviroseum</name>
    <dbReference type="NCBI Taxonomy" id="509199"/>
    <lineage>
        <taxon>Bacteria</taxon>
        <taxon>Bacillati</taxon>
        <taxon>Actinomycetota</taxon>
        <taxon>Actinomycetes</taxon>
        <taxon>Streptosporangiales</taxon>
        <taxon>Streptosporangiaceae</taxon>
        <taxon>Sphaerisporangium</taxon>
    </lineage>
</organism>
<sequence length="843" mass="93916">MGGVSRAVHTTPDRRPEIWEKVPPRNKNFTGRDGLLQELRQNIGAITAVLPQAQTIHGLGGVGKTQLAIEYAWRYRSHYDFVWWISADQPLLVPSALAALAPSLDLPSAAVTGVPAAADAVRKALELGEPYRRWLIVFDNAEEPEHIKDLIPRGTGHVLITSRNPGWDEYGETLPIDVFTRAESREFLAKRLPRQIDDVLADRLAEKVGDLPLALEQAAAFQAQTGIPVEEYIQLLDEQTTRLLGVNRPQGYPRSMSAVWRLSVSGLEDRLPEAIALLRCCAFFGPEPIPRDLFRRNVGGAVPKLDQVLSDPILLNRILRELGRFALTRIDATTGTIQVHRLVQALLRDELPKTDQEELRHQVHLLLALGAPSRPESTDRWPVFEALLPHVQRSEVARCKAPAVRKFALDIVGYLSAAGNYPSALSFVEDFEVEWTKVDGPSHPDVLAARRLRGNILRALGRFGDAFTEDEATLRQMRDTLPPEAPDRLWMGRSFGASLRARGHFLPALELDQELEGDYLSVFGEGHPDLLRLRNSVGLDHALTSDYQSARAVLTENFMDQQSKTDEVGKASVLIAWNNLARTVRLCGDYTEARDLGEEAYEYGVRELGPDHPRTLLTAKDLSIALRRLAEHDAALELARDSHSRFQRLFTDRHPDTMAAALNLSNCLRAAGQLGEAFELVERVLPLYPDVYGETHPYTYGCQVNLALLHRLQGDAAEACRVDTAALEGLAGRVSRDHDFSLTCAINLTTDLVALGKLDEARELGHETYRRLEDRFGEQHYLTVCAGANHALDLRACGEVAEADRIRDEMVGRQQRAVRLGYPDALRVVEGVRVDCDFDPPPF</sequence>
<accession>A0ABP7HSY0</accession>
<comment type="caution">
    <text evidence="2">The sequence shown here is derived from an EMBL/GenBank/DDBJ whole genome shotgun (WGS) entry which is preliminary data.</text>
</comment>
<feature type="domain" description="DUF7779" evidence="1">
    <location>
        <begin position="268"/>
        <end position="353"/>
    </location>
</feature>
<dbReference type="InterPro" id="IPR056681">
    <property type="entry name" value="DUF7779"/>
</dbReference>
<keyword evidence="3" id="KW-1185">Reference proteome</keyword>
<evidence type="ECO:0000313" key="2">
    <source>
        <dbReference type="EMBL" id="GAA3801048.1"/>
    </source>
</evidence>
<dbReference type="Pfam" id="PF25000">
    <property type="entry name" value="DUF7779"/>
    <property type="match status" value="1"/>
</dbReference>
<dbReference type="EMBL" id="BAAAZR010000002">
    <property type="protein sequence ID" value="GAA3801048.1"/>
    <property type="molecule type" value="Genomic_DNA"/>
</dbReference>
<dbReference type="RefSeq" id="WP_344937215.1">
    <property type="nucleotide sequence ID" value="NZ_BAAAZR010000002.1"/>
</dbReference>
<protein>
    <recommendedName>
        <fullName evidence="1">DUF7779 domain-containing protein</fullName>
    </recommendedName>
</protein>
<dbReference type="InterPro" id="IPR027417">
    <property type="entry name" value="P-loop_NTPase"/>
</dbReference>
<dbReference type="Gene3D" id="1.25.40.10">
    <property type="entry name" value="Tetratricopeptide repeat domain"/>
    <property type="match status" value="2"/>
</dbReference>
<dbReference type="Pfam" id="PF13374">
    <property type="entry name" value="TPR_10"/>
    <property type="match status" value="2"/>
</dbReference>
<dbReference type="PANTHER" id="PTHR46082:SF6">
    <property type="entry name" value="AAA+ ATPASE DOMAIN-CONTAINING PROTEIN-RELATED"/>
    <property type="match status" value="1"/>
</dbReference>
<dbReference type="Pfam" id="PF13424">
    <property type="entry name" value="TPR_12"/>
    <property type="match status" value="1"/>
</dbReference>
<reference evidence="3" key="1">
    <citation type="journal article" date="2019" name="Int. J. Syst. Evol. Microbiol.">
        <title>The Global Catalogue of Microorganisms (GCM) 10K type strain sequencing project: providing services to taxonomists for standard genome sequencing and annotation.</title>
        <authorList>
            <consortium name="The Broad Institute Genomics Platform"/>
            <consortium name="The Broad Institute Genome Sequencing Center for Infectious Disease"/>
            <person name="Wu L."/>
            <person name="Ma J."/>
        </authorList>
    </citation>
    <scope>NUCLEOTIDE SEQUENCE [LARGE SCALE GENOMIC DNA]</scope>
    <source>
        <strain evidence="3">JCM 16908</strain>
    </source>
</reference>